<dbReference type="Pfam" id="PF01263">
    <property type="entry name" value="Aldose_epim"/>
    <property type="match status" value="1"/>
</dbReference>
<evidence type="ECO:0000313" key="10">
    <source>
        <dbReference type="EMBL" id="KAH1904627.1"/>
    </source>
</evidence>
<dbReference type="Proteomes" id="UP000813423">
    <property type="component" value="Unassembled WGS sequence"/>
</dbReference>
<dbReference type="PANTHER" id="PTHR10091">
    <property type="entry name" value="ALDOSE-1-EPIMERASE"/>
    <property type="match status" value="1"/>
</dbReference>
<dbReference type="GO" id="GO:0003677">
    <property type="term" value="F:DNA binding"/>
    <property type="evidence" value="ECO:0007669"/>
    <property type="project" value="UniProtKB-KW"/>
</dbReference>
<dbReference type="Gene3D" id="2.70.98.10">
    <property type="match status" value="1"/>
</dbReference>
<evidence type="ECO:0000256" key="3">
    <source>
        <dbReference type="ARBA" id="ARBA00023125"/>
    </source>
</evidence>
<dbReference type="Pfam" id="PF00172">
    <property type="entry name" value="Zn_clus"/>
    <property type="match status" value="1"/>
</dbReference>
<name>A0A9P8NIF3_ASPFM</name>
<dbReference type="GO" id="GO:0000981">
    <property type="term" value="F:DNA-binding transcription factor activity, RNA polymerase II-specific"/>
    <property type="evidence" value="ECO:0007669"/>
    <property type="project" value="InterPro"/>
</dbReference>
<dbReference type="InterPro" id="IPR008183">
    <property type="entry name" value="Aldose_1/G6P_1-epimerase"/>
</dbReference>
<dbReference type="InterPro" id="IPR011013">
    <property type="entry name" value="Gal_mutarotase_sf_dom"/>
</dbReference>
<protein>
    <recommendedName>
        <fullName evidence="9">Zn(2)-C6 fungal-type domain-containing protein</fullName>
    </recommendedName>
</protein>
<dbReference type="GO" id="GO:0030246">
    <property type="term" value="F:carbohydrate binding"/>
    <property type="evidence" value="ECO:0007669"/>
    <property type="project" value="InterPro"/>
</dbReference>
<dbReference type="SUPFAM" id="SSF57701">
    <property type="entry name" value="Zn2/Cys6 DNA-binding domain"/>
    <property type="match status" value="1"/>
</dbReference>
<evidence type="ECO:0000256" key="7">
    <source>
        <dbReference type="ARBA" id="ARBA00023277"/>
    </source>
</evidence>
<evidence type="ECO:0000256" key="6">
    <source>
        <dbReference type="ARBA" id="ARBA00023242"/>
    </source>
</evidence>
<dbReference type="InterPro" id="IPR018052">
    <property type="entry name" value="Ald1_epimerase_CS"/>
</dbReference>
<dbReference type="InterPro" id="IPR014718">
    <property type="entry name" value="GH-type_carb-bd"/>
</dbReference>
<dbReference type="CDD" id="cd00067">
    <property type="entry name" value="GAL4"/>
    <property type="match status" value="1"/>
</dbReference>
<accession>A0A9P8NIF3</accession>
<dbReference type="AlphaFoldDB" id="A0A9P8NIF3"/>
<organism evidence="10 11">
    <name type="scientific">Aspergillus fumigatus</name>
    <name type="common">Neosartorya fumigata</name>
    <dbReference type="NCBI Taxonomy" id="746128"/>
    <lineage>
        <taxon>Eukaryota</taxon>
        <taxon>Fungi</taxon>
        <taxon>Dikarya</taxon>
        <taxon>Ascomycota</taxon>
        <taxon>Pezizomycotina</taxon>
        <taxon>Eurotiomycetes</taxon>
        <taxon>Eurotiomycetidae</taxon>
        <taxon>Eurotiales</taxon>
        <taxon>Aspergillaceae</taxon>
        <taxon>Aspergillus</taxon>
        <taxon>Aspergillus subgen. Fumigati</taxon>
    </lineage>
</organism>
<dbReference type="InterPro" id="IPR001138">
    <property type="entry name" value="Zn2Cys6_DnaBD"/>
</dbReference>
<evidence type="ECO:0000313" key="11">
    <source>
        <dbReference type="Proteomes" id="UP000813423"/>
    </source>
</evidence>
<keyword evidence="3" id="KW-0238">DNA-binding</keyword>
<gene>
    <name evidence="10" type="ORF">KXV57_006264</name>
</gene>
<sequence length="651" mass="72123">MTARQSSPTSDHSHSDGNVRKRVCKACDRCRLKKSKCDGANPCGRCRADNAICVFGERKKAHDKVYPKGYVEMLEQQQAWLVYGLQELYRRSSEGEGWPGEPLKCEANGHPLTHDLLTRLGALDQSKGERFEENTEVMQQELWKQNAGHMQRQDSSDGSSGSAQSPITTSRFADAFSRHQLPPTPPNLSPTARSQAPTIKAEPQMAPHNPAYITPMSMQGVVNPIALQGPPQWPNSNFGTFDEMDMMGPSDFTSLSFDDQLSSPMFNRQIPINCVTSASFMDTKSDYEDFNQFLNPNPTEITSMYPCPTSDKIPNKIGRRPDIMSGESEFAFLPLGAIIQEFRVGGKNIVLGFNTQEQYDKYNSAHFGATIGRVANRIKDAVIHNLNDRDYILAKNNGPNSLHGGGKGWGKCVFDGPQTVKHDGKDALLFKYLSKDGEEGFPGTVEVRVWYTASKEDSKTVLTTEYEVEFVGNECEETVVNMTNHSYFNLGNGPTIEGTKAQLSTADYLPLDSTGIPLGNIDKFPLDVSKPFVLGAAEPDIDDVFLMETDPSKVVLDTRSQPLKLLAQFSHPDTGLHLEVHSTEPAFQFYTGKYINVPAMDGLPARVARAGFCVEPSRYVNAPNEPGWRSMVLLKKGQIFGCKTVYKAWKA</sequence>
<dbReference type="PANTHER" id="PTHR10091:SF0">
    <property type="entry name" value="GALACTOSE MUTAROTASE"/>
    <property type="match status" value="1"/>
</dbReference>
<keyword evidence="7" id="KW-0119">Carbohydrate metabolism</keyword>
<reference evidence="10" key="1">
    <citation type="submission" date="2021-08" db="EMBL/GenBank/DDBJ databases">
        <title>Global Aspergillus fumigatus from environmental and clinical sources.</title>
        <authorList>
            <person name="Barber A."/>
            <person name="Sae-Ong T."/>
        </authorList>
    </citation>
    <scope>NUCLEOTIDE SEQUENCE</scope>
    <source>
        <strain evidence="10">NRZ-2016-071</strain>
    </source>
</reference>
<keyword evidence="2" id="KW-0805">Transcription regulation</keyword>
<evidence type="ECO:0000256" key="2">
    <source>
        <dbReference type="ARBA" id="ARBA00023015"/>
    </source>
</evidence>
<evidence type="ECO:0000256" key="8">
    <source>
        <dbReference type="SAM" id="MobiDB-lite"/>
    </source>
</evidence>
<dbReference type="PROSITE" id="PS00463">
    <property type="entry name" value="ZN2_CY6_FUNGAL_1"/>
    <property type="match status" value="1"/>
</dbReference>
<dbReference type="GO" id="GO:0008270">
    <property type="term" value="F:zinc ion binding"/>
    <property type="evidence" value="ECO:0007669"/>
    <property type="project" value="InterPro"/>
</dbReference>
<evidence type="ECO:0000259" key="9">
    <source>
        <dbReference type="PROSITE" id="PS50048"/>
    </source>
</evidence>
<dbReference type="SMART" id="SM00066">
    <property type="entry name" value="GAL4"/>
    <property type="match status" value="1"/>
</dbReference>
<dbReference type="InterPro" id="IPR047215">
    <property type="entry name" value="Galactose_mutarotase-like"/>
</dbReference>
<dbReference type="CDD" id="cd09019">
    <property type="entry name" value="galactose_mutarotase_like"/>
    <property type="match status" value="1"/>
</dbReference>
<keyword evidence="5" id="KW-0413">Isomerase</keyword>
<comment type="similarity">
    <text evidence="1">Belongs to the aldose epimerase family.</text>
</comment>
<evidence type="ECO:0000256" key="5">
    <source>
        <dbReference type="ARBA" id="ARBA00023235"/>
    </source>
</evidence>
<dbReference type="PROSITE" id="PS50048">
    <property type="entry name" value="ZN2_CY6_FUNGAL_2"/>
    <property type="match status" value="1"/>
</dbReference>
<keyword evidence="6" id="KW-0539">Nucleus</keyword>
<comment type="caution">
    <text evidence="10">The sequence shown here is derived from an EMBL/GenBank/DDBJ whole genome shotgun (WGS) entry which is preliminary data.</text>
</comment>
<feature type="region of interest" description="Disordered" evidence="8">
    <location>
        <begin position="145"/>
        <end position="198"/>
    </location>
</feature>
<evidence type="ECO:0000256" key="4">
    <source>
        <dbReference type="ARBA" id="ARBA00023163"/>
    </source>
</evidence>
<dbReference type="FunFam" id="2.70.98.10:FF:000015">
    <property type="entry name" value="Aldose 1-epimerase, putative"/>
    <property type="match status" value="1"/>
</dbReference>
<dbReference type="GO" id="GO:0004034">
    <property type="term" value="F:aldose 1-epimerase activity"/>
    <property type="evidence" value="ECO:0007669"/>
    <property type="project" value="TreeGrafter"/>
</dbReference>
<dbReference type="Gene3D" id="4.10.240.10">
    <property type="entry name" value="Zn(2)-C6 fungal-type DNA-binding domain"/>
    <property type="match status" value="1"/>
</dbReference>
<evidence type="ECO:0000256" key="1">
    <source>
        <dbReference type="ARBA" id="ARBA00006206"/>
    </source>
</evidence>
<dbReference type="InterPro" id="IPR036864">
    <property type="entry name" value="Zn2-C6_fun-type_DNA-bd_sf"/>
</dbReference>
<dbReference type="FunFam" id="4.10.240.10:FF:000013">
    <property type="entry name" value="C6 transcription factor, putative"/>
    <property type="match status" value="1"/>
</dbReference>
<feature type="compositionally biased region" description="Low complexity" evidence="8">
    <location>
        <begin position="156"/>
        <end position="165"/>
    </location>
</feature>
<dbReference type="EMBL" id="JAIBSC010000045">
    <property type="protein sequence ID" value="KAH1904627.1"/>
    <property type="molecule type" value="Genomic_DNA"/>
</dbReference>
<keyword evidence="4" id="KW-0804">Transcription</keyword>
<feature type="domain" description="Zn(2)-C6 fungal-type" evidence="9">
    <location>
        <begin position="26"/>
        <end position="55"/>
    </location>
</feature>
<dbReference type="GO" id="GO:0006006">
    <property type="term" value="P:glucose metabolic process"/>
    <property type="evidence" value="ECO:0007669"/>
    <property type="project" value="TreeGrafter"/>
</dbReference>
<proteinExistence type="inferred from homology"/>
<dbReference type="PROSITE" id="PS00545">
    <property type="entry name" value="ALDOSE_1_EPIMERASE"/>
    <property type="match status" value="1"/>
</dbReference>
<dbReference type="SUPFAM" id="SSF74650">
    <property type="entry name" value="Galactose mutarotase-like"/>
    <property type="match status" value="1"/>
</dbReference>
<dbReference type="GO" id="GO:0033499">
    <property type="term" value="P:galactose catabolic process via UDP-galactose, Leloir pathway"/>
    <property type="evidence" value="ECO:0007669"/>
    <property type="project" value="TreeGrafter"/>
</dbReference>